<organism evidence="2 3">
    <name type="scientific">Anaeroplasma bactoclasticum</name>
    <dbReference type="NCBI Taxonomy" id="2088"/>
    <lineage>
        <taxon>Bacteria</taxon>
        <taxon>Bacillati</taxon>
        <taxon>Mycoplasmatota</taxon>
        <taxon>Mollicutes</taxon>
        <taxon>Anaeroplasmatales</taxon>
        <taxon>Anaeroplasmataceae</taxon>
        <taxon>Anaeroplasma</taxon>
    </lineage>
</organism>
<dbReference type="InParanoid" id="A0A397S5T2"/>
<dbReference type="AlphaFoldDB" id="A0A397S5T2"/>
<keyword evidence="3" id="KW-1185">Reference proteome</keyword>
<name>A0A397S5T2_9MOLU</name>
<keyword evidence="1" id="KW-1133">Transmembrane helix</keyword>
<keyword evidence="1" id="KW-0472">Membrane</keyword>
<evidence type="ECO:0000313" key="2">
    <source>
        <dbReference type="EMBL" id="RIA78081.1"/>
    </source>
</evidence>
<dbReference type="Proteomes" id="UP000266506">
    <property type="component" value="Unassembled WGS sequence"/>
</dbReference>
<proteinExistence type="predicted"/>
<protein>
    <recommendedName>
        <fullName evidence="4">Replication restart DNA helicase PriA</fullName>
    </recommendedName>
</protein>
<gene>
    <name evidence="2" type="ORF">EI71_00658</name>
</gene>
<feature type="transmembrane region" description="Helical" evidence="1">
    <location>
        <begin position="337"/>
        <end position="357"/>
    </location>
</feature>
<accession>A0A397S5T2</accession>
<reference evidence="2 3" key="1">
    <citation type="submission" date="2018-08" db="EMBL/GenBank/DDBJ databases">
        <title>Genomic Encyclopedia of Archaeal and Bacterial Type Strains, Phase II (KMG-II): from individual species to whole genera.</title>
        <authorList>
            <person name="Goeker M."/>
        </authorList>
    </citation>
    <scope>NUCLEOTIDE SEQUENCE [LARGE SCALE GENOMIC DNA]</scope>
    <source>
        <strain evidence="2 3">ATCC 27112</strain>
    </source>
</reference>
<dbReference type="EMBL" id="QXEV01000004">
    <property type="protein sequence ID" value="RIA78081.1"/>
    <property type="molecule type" value="Genomic_DNA"/>
</dbReference>
<sequence length="435" mass="49331">MANLDFKCPCCGGALNFDNKSQNIVCPYCDTEFSANDLKAYTDDIAETGKEDTSWDESQVQAYTNEDTKDIKIYTCESCGGEIIADETTSSTCCPYCGNNLVVSKELNGDLKPNYIIPFKKDKDFAFDALKSFIRKRPLLPGSFSKTNKMQEVQALYVPFWIFDADVDGRVRYEGTIVRKYVQGDYDVREEKHYSVVRDGGIGFTHVPVDGSKKMQDQLMESIEPFDFNQAEPFNAAYLAGYRADRYDVSKEETFNRATTRFRQGTEQAFRRDIHGYDTLEVKESTLQFSNTEARYALYPVWLLHTLWNDKHFYFAVNGESGKIAGNLPISKGKFSFFLFLFLLIFGGAIFGIVYAVSGDLAISALIGPIAGLLIAILIMVGMRRKMKNVRFQYGAANYEKPNSLRITGRKDIYLYKKVTRTKRASSSSSSNRRR</sequence>
<evidence type="ECO:0000256" key="1">
    <source>
        <dbReference type="SAM" id="Phobius"/>
    </source>
</evidence>
<dbReference type="RefSeq" id="WP_119015824.1">
    <property type="nucleotide sequence ID" value="NZ_QXEV01000004.1"/>
</dbReference>
<keyword evidence="1" id="KW-0812">Transmembrane</keyword>
<dbReference type="FunCoup" id="A0A397S5T2">
    <property type="interactions" value="2"/>
</dbReference>
<feature type="transmembrane region" description="Helical" evidence="1">
    <location>
        <begin position="363"/>
        <end position="383"/>
    </location>
</feature>
<evidence type="ECO:0000313" key="3">
    <source>
        <dbReference type="Proteomes" id="UP000266506"/>
    </source>
</evidence>
<dbReference type="Gene3D" id="2.20.28.30">
    <property type="entry name" value="RNA polymerase ii, chain L"/>
    <property type="match status" value="2"/>
</dbReference>
<dbReference type="PANTHER" id="PTHR37826">
    <property type="entry name" value="FLOTILLIN BAND_7_5 DOMAIN PROTEIN"/>
    <property type="match status" value="1"/>
</dbReference>
<comment type="caution">
    <text evidence="2">The sequence shown here is derived from an EMBL/GenBank/DDBJ whole genome shotgun (WGS) entry which is preliminary data.</text>
</comment>
<dbReference type="OrthoDB" id="3182597at2"/>
<dbReference type="PANTHER" id="PTHR37826:SF3">
    <property type="entry name" value="J DOMAIN-CONTAINING PROTEIN"/>
    <property type="match status" value="1"/>
</dbReference>
<evidence type="ECO:0008006" key="4">
    <source>
        <dbReference type="Google" id="ProtNLM"/>
    </source>
</evidence>